<dbReference type="EMBL" id="LR798313">
    <property type="protein sequence ID" value="CAB5222521.1"/>
    <property type="molecule type" value="Genomic_DNA"/>
</dbReference>
<organism evidence="1">
    <name type="scientific">uncultured Caudovirales phage</name>
    <dbReference type="NCBI Taxonomy" id="2100421"/>
    <lineage>
        <taxon>Viruses</taxon>
        <taxon>Duplodnaviria</taxon>
        <taxon>Heunggongvirae</taxon>
        <taxon>Uroviricota</taxon>
        <taxon>Caudoviricetes</taxon>
        <taxon>Peduoviridae</taxon>
        <taxon>Maltschvirus</taxon>
        <taxon>Maltschvirus maltsch</taxon>
    </lineage>
</organism>
<sequence>MNPLLISGLFSAAQSLIGRFFPDPEKQAEAQRALLQMQQNGELALLASETDLAKLQIQTNVEEAKHANIFVSGWRPAVGWTCAAAFAYSYVLLPFAQFLVFTFGTSEMVGQLKLAPKLELSEMLPVLFGMLGLGGLRTVEKVKNVEGNR</sequence>
<dbReference type="Pfam" id="PF11351">
    <property type="entry name" value="GTA_holin_3TM"/>
    <property type="match status" value="1"/>
</dbReference>
<protein>
    <submittedName>
        <fullName evidence="1">Holin of 3TMs, for gene-transfer release</fullName>
    </submittedName>
</protein>
<gene>
    <name evidence="1" type="ORF">UFOVP374_14</name>
</gene>
<proteinExistence type="predicted"/>
<evidence type="ECO:0000313" key="1">
    <source>
        <dbReference type="EMBL" id="CAB5222521.1"/>
    </source>
</evidence>
<name>A0A6J7WX17_9CAUD</name>
<reference evidence="1" key="1">
    <citation type="submission" date="2020-05" db="EMBL/GenBank/DDBJ databases">
        <authorList>
            <person name="Chiriac C."/>
            <person name="Salcher M."/>
            <person name="Ghai R."/>
            <person name="Kavagutti S V."/>
        </authorList>
    </citation>
    <scope>NUCLEOTIDE SEQUENCE</scope>
</reference>
<dbReference type="InterPro" id="IPR021497">
    <property type="entry name" value="GTA_holin_3TM"/>
</dbReference>
<accession>A0A6J7WX17</accession>